<sequence>MKNLWIKTIIPAFVFCLISLAGTAQVPEEVIVSLKTGNASTLSNYFNDNIELVVLDKDDVYSKDQARQIVSSFFSANSPQRFSIIHQGGKEGARYAIGNLSTKTGVFRVYFLLKEKGAKAYIHQLRIEKQ</sequence>
<dbReference type="AlphaFoldDB" id="A0A1I2F668"/>
<keyword evidence="1" id="KW-0732">Signal</keyword>
<evidence type="ECO:0000313" key="3">
    <source>
        <dbReference type="Proteomes" id="UP000198964"/>
    </source>
</evidence>
<dbReference type="RefSeq" id="WP_170846881.1">
    <property type="nucleotide sequence ID" value="NZ_FONW01000002.1"/>
</dbReference>
<gene>
    <name evidence="2" type="ORF">SAMN05216283_102382</name>
</gene>
<dbReference type="InterPro" id="IPR031977">
    <property type="entry name" value="DUF4783"/>
</dbReference>
<evidence type="ECO:0008006" key="4">
    <source>
        <dbReference type="Google" id="ProtNLM"/>
    </source>
</evidence>
<feature type="signal peptide" evidence="1">
    <location>
        <begin position="1"/>
        <end position="26"/>
    </location>
</feature>
<dbReference type="Pfam" id="PF16022">
    <property type="entry name" value="DUF4783"/>
    <property type="match status" value="1"/>
</dbReference>
<dbReference type="EMBL" id="FONW01000002">
    <property type="protein sequence ID" value="SFF00944.1"/>
    <property type="molecule type" value="Genomic_DNA"/>
</dbReference>
<name>A0A1I2F668_9BACT</name>
<organism evidence="2 3">
    <name type="scientific">Sunxiuqinia elliptica</name>
    <dbReference type="NCBI Taxonomy" id="655355"/>
    <lineage>
        <taxon>Bacteria</taxon>
        <taxon>Pseudomonadati</taxon>
        <taxon>Bacteroidota</taxon>
        <taxon>Bacteroidia</taxon>
        <taxon>Marinilabiliales</taxon>
        <taxon>Prolixibacteraceae</taxon>
        <taxon>Sunxiuqinia</taxon>
    </lineage>
</organism>
<reference evidence="2 3" key="1">
    <citation type="submission" date="2016-10" db="EMBL/GenBank/DDBJ databases">
        <authorList>
            <person name="de Groot N.N."/>
        </authorList>
    </citation>
    <scope>NUCLEOTIDE SEQUENCE [LARGE SCALE GENOMIC DNA]</scope>
    <source>
        <strain evidence="2 3">CGMCC 1.9156</strain>
    </source>
</reference>
<evidence type="ECO:0000256" key="1">
    <source>
        <dbReference type="SAM" id="SignalP"/>
    </source>
</evidence>
<feature type="chain" id="PRO_5011526631" description="DUF4783 domain-containing protein" evidence="1">
    <location>
        <begin position="27"/>
        <end position="130"/>
    </location>
</feature>
<keyword evidence="3" id="KW-1185">Reference proteome</keyword>
<proteinExistence type="predicted"/>
<accession>A0A1I2F668</accession>
<protein>
    <recommendedName>
        <fullName evidence="4">DUF4783 domain-containing protein</fullName>
    </recommendedName>
</protein>
<dbReference type="STRING" id="655355.SAMN05216283_102382"/>
<dbReference type="Proteomes" id="UP000198964">
    <property type="component" value="Unassembled WGS sequence"/>
</dbReference>
<evidence type="ECO:0000313" key="2">
    <source>
        <dbReference type="EMBL" id="SFF00944.1"/>
    </source>
</evidence>
<dbReference type="Gene3D" id="3.10.450.50">
    <property type="match status" value="1"/>
</dbReference>